<proteinExistence type="inferred from homology"/>
<dbReference type="InterPro" id="IPR025857">
    <property type="entry name" value="MacB_PCD"/>
</dbReference>
<comment type="subcellular location">
    <subcellularLocation>
        <location evidence="1">Cell membrane</location>
        <topology evidence="1">Multi-pass membrane protein</topology>
    </subcellularLocation>
</comment>
<dbReference type="Proteomes" id="UP001221302">
    <property type="component" value="Unassembled WGS sequence"/>
</dbReference>
<feature type="transmembrane region" description="Helical" evidence="7">
    <location>
        <begin position="371"/>
        <end position="390"/>
    </location>
</feature>
<dbReference type="AlphaFoldDB" id="A0AAE3NXG8"/>
<feature type="transmembrane region" description="Helical" evidence="7">
    <location>
        <begin position="20"/>
        <end position="45"/>
    </location>
</feature>
<evidence type="ECO:0000256" key="4">
    <source>
        <dbReference type="ARBA" id="ARBA00022692"/>
    </source>
</evidence>
<evidence type="ECO:0000256" key="5">
    <source>
        <dbReference type="ARBA" id="ARBA00022989"/>
    </source>
</evidence>
<comment type="caution">
    <text evidence="10">The sequence shown here is derived from an EMBL/GenBank/DDBJ whole genome shotgun (WGS) entry which is preliminary data.</text>
</comment>
<evidence type="ECO:0000259" key="8">
    <source>
        <dbReference type="Pfam" id="PF02687"/>
    </source>
</evidence>
<keyword evidence="11" id="KW-1185">Reference proteome</keyword>
<dbReference type="Pfam" id="PF12704">
    <property type="entry name" value="MacB_PCD"/>
    <property type="match status" value="1"/>
</dbReference>
<keyword evidence="4 7" id="KW-0812">Transmembrane</keyword>
<gene>
    <name evidence="10" type="ORF">P0M35_00010</name>
</gene>
<dbReference type="GO" id="GO:0098797">
    <property type="term" value="C:plasma membrane protein complex"/>
    <property type="evidence" value="ECO:0007669"/>
    <property type="project" value="TreeGrafter"/>
</dbReference>
<feature type="domain" description="ABC3 transporter permease C-terminal" evidence="8">
    <location>
        <begin position="273"/>
        <end position="398"/>
    </location>
</feature>
<dbReference type="InterPro" id="IPR051447">
    <property type="entry name" value="Lipoprotein-release_system"/>
</dbReference>
<feature type="transmembrane region" description="Helical" evidence="7">
    <location>
        <begin position="269"/>
        <end position="296"/>
    </location>
</feature>
<organism evidence="10 11">
    <name type="scientific">Stygiobacter electus</name>
    <dbReference type="NCBI Taxonomy" id="3032292"/>
    <lineage>
        <taxon>Bacteria</taxon>
        <taxon>Pseudomonadati</taxon>
        <taxon>Ignavibacteriota</taxon>
        <taxon>Ignavibacteria</taxon>
        <taxon>Ignavibacteriales</taxon>
        <taxon>Melioribacteraceae</taxon>
        <taxon>Stygiobacter</taxon>
    </lineage>
</organism>
<keyword evidence="3" id="KW-1003">Cell membrane</keyword>
<sequence>MIEYFIAKKYLKAKHKINFVKILSIISIAGISIGVAALIIVLSVFNGFGSIVTNILVSFDPHIKIISNDKNLNDDDFKFIINELKNFNDINSVKKIAEAKALFINDKTYEVVNLIGSETFYEKNDFTLKSKIISGKFDLSENKIILGLALALRLGVRVGDEISVTSAYNIEKTITNFTLPQTRKFIVSGIFESDNRDYDVGYAFTSLNDAQKLFGLKNEFNAFEIRLNNYSVSENIKNDLKKRIPDKYLIQTWYDLHKELYNVMLIERWSAYIILCLIIAVATFNIFASLTMTVIEKKRDIGILRSLGLNEKSIKKIFLTNGLMSGLLGTLIGLMLGLFVCYLQIHYKLYPLDPMKYIIDAIPIEIRVTDIIAISFMAIILSSLAAYFPAKRASRINIIESIKYE</sequence>
<accession>A0AAE3NXG8</accession>
<dbReference type="PANTHER" id="PTHR30489">
    <property type="entry name" value="LIPOPROTEIN-RELEASING SYSTEM TRANSMEMBRANE PROTEIN LOLE"/>
    <property type="match status" value="1"/>
</dbReference>
<dbReference type="Pfam" id="PF02687">
    <property type="entry name" value="FtsX"/>
    <property type="match status" value="1"/>
</dbReference>
<feature type="transmembrane region" description="Helical" evidence="7">
    <location>
        <begin position="317"/>
        <end position="345"/>
    </location>
</feature>
<dbReference type="EMBL" id="JARGDL010000001">
    <property type="protein sequence ID" value="MDF1610527.1"/>
    <property type="molecule type" value="Genomic_DNA"/>
</dbReference>
<evidence type="ECO:0000313" key="11">
    <source>
        <dbReference type="Proteomes" id="UP001221302"/>
    </source>
</evidence>
<comment type="similarity">
    <text evidence="2">Belongs to the ABC-4 integral membrane protein family. LolC/E subfamily.</text>
</comment>
<evidence type="ECO:0000256" key="1">
    <source>
        <dbReference type="ARBA" id="ARBA00004651"/>
    </source>
</evidence>
<evidence type="ECO:0000256" key="3">
    <source>
        <dbReference type="ARBA" id="ARBA00022475"/>
    </source>
</evidence>
<reference evidence="10" key="1">
    <citation type="submission" date="2023-03" db="EMBL/GenBank/DDBJ databases">
        <title>Stygiobacter electus gen. nov., sp. nov., facultatively anaerobic thermotolerant bacterium of the class Ignavibacteria from a well of Yessentuki mineral water deposit.</title>
        <authorList>
            <person name="Podosokorskaya O.A."/>
            <person name="Elcheninov A.G."/>
            <person name="Petrova N.F."/>
            <person name="Zavarzina D.G."/>
            <person name="Kublanov I.V."/>
            <person name="Merkel A.Y."/>
        </authorList>
    </citation>
    <scope>NUCLEOTIDE SEQUENCE</scope>
    <source>
        <strain evidence="10">09-Me</strain>
    </source>
</reference>
<feature type="domain" description="MacB-like periplasmic core" evidence="9">
    <location>
        <begin position="24"/>
        <end position="241"/>
    </location>
</feature>
<evidence type="ECO:0000313" key="10">
    <source>
        <dbReference type="EMBL" id="MDF1610527.1"/>
    </source>
</evidence>
<dbReference type="PANTHER" id="PTHR30489:SF0">
    <property type="entry name" value="LIPOPROTEIN-RELEASING SYSTEM TRANSMEMBRANE PROTEIN LOLE"/>
    <property type="match status" value="1"/>
</dbReference>
<dbReference type="GO" id="GO:0044874">
    <property type="term" value="P:lipoprotein localization to outer membrane"/>
    <property type="evidence" value="ECO:0007669"/>
    <property type="project" value="TreeGrafter"/>
</dbReference>
<keyword evidence="6 7" id="KW-0472">Membrane</keyword>
<dbReference type="RefSeq" id="WP_321534292.1">
    <property type="nucleotide sequence ID" value="NZ_JARGDL010000001.1"/>
</dbReference>
<name>A0AAE3NXG8_9BACT</name>
<evidence type="ECO:0000256" key="7">
    <source>
        <dbReference type="SAM" id="Phobius"/>
    </source>
</evidence>
<keyword evidence="5 7" id="KW-1133">Transmembrane helix</keyword>
<evidence type="ECO:0000256" key="6">
    <source>
        <dbReference type="ARBA" id="ARBA00023136"/>
    </source>
</evidence>
<protein>
    <submittedName>
        <fullName evidence="10">ABC transporter permease</fullName>
    </submittedName>
</protein>
<evidence type="ECO:0000256" key="2">
    <source>
        <dbReference type="ARBA" id="ARBA00005236"/>
    </source>
</evidence>
<dbReference type="InterPro" id="IPR003838">
    <property type="entry name" value="ABC3_permease_C"/>
</dbReference>
<evidence type="ECO:0000259" key="9">
    <source>
        <dbReference type="Pfam" id="PF12704"/>
    </source>
</evidence>